<keyword evidence="1" id="KW-0812">Transmembrane</keyword>
<feature type="transmembrane region" description="Helical" evidence="1">
    <location>
        <begin position="55"/>
        <end position="77"/>
    </location>
</feature>
<feature type="chain" id="PRO_5040490660" evidence="2">
    <location>
        <begin position="18"/>
        <end position="101"/>
    </location>
</feature>
<accession>A0A9P8C8F3</accession>
<organism evidence="3 4">
    <name type="scientific">Amylocarpus encephaloides</name>
    <dbReference type="NCBI Taxonomy" id="45428"/>
    <lineage>
        <taxon>Eukaryota</taxon>
        <taxon>Fungi</taxon>
        <taxon>Dikarya</taxon>
        <taxon>Ascomycota</taxon>
        <taxon>Pezizomycotina</taxon>
        <taxon>Leotiomycetes</taxon>
        <taxon>Helotiales</taxon>
        <taxon>Helotiales incertae sedis</taxon>
        <taxon>Amylocarpus</taxon>
    </lineage>
</organism>
<keyword evidence="1" id="KW-1133">Transmembrane helix</keyword>
<sequence>MFSMILFALLLGYSAVALPLSNSTVHNHLAPDNTTSLASNGTSNRPDHEDFFTSVWALIVYTIVVTGFVGFAVLYCIPRGYGELYKKKGATIVDGRISNHV</sequence>
<keyword evidence="4" id="KW-1185">Reference proteome</keyword>
<evidence type="ECO:0000313" key="3">
    <source>
        <dbReference type="EMBL" id="KAG9237704.1"/>
    </source>
</evidence>
<comment type="caution">
    <text evidence="3">The sequence shown here is derived from an EMBL/GenBank/DDBJ whole genome shotgun (WGS) entry which is preliminary data.</text>
</comment>
<name>A0A9P8C8F3_9HELO</name>
<evidence type="ECO:0000256" key="2">
    <source>
        <dbReference type="SAM" id="SignalP"/>
    </source>
</evidence>
<dbReference type="EMBL" id="MU251381">
    <property type="protein sequence ID" value="KAG9237704.1"/>
    <property type="molecule type" value="Genomic_DNA"/>
</dbReference>
<dbReference type="Proteomes" id="UP000824998">
    <property type="component" value="Unassembled WGS sequence"/>
</dbReference>
<proteinExistence type="predicted"/>
<evidence type="ECO:0000313" key="4">
    <source>
        <dbReference type="Proteomes" id="UP000824998"/>
    </source>
</evidence>
<keyword evidence="2" id="KW-0732">Signal</keyword>
<reference evidence="3" key="1">
    <citation type="journal article" date="2021" name="IMA Fungus">
        <title>Genomic characterization of three marine fungi, including Emericellopsis atlantica sp. nov. with signatures of a generalist lifestyle and marine biomass degradation.</title>
        <authorList>
            <person name="Hagestad O.C."/>
            <person name="Hou L."/>
            <person name="Andersen J.H."/>
            <person name="Hansen E.H."/>
            <person name="Altermark B."/>
            <person name="Li C."/>
            <person name="Kuhnert E."/>
            <person name="Cox R.J."/>
            <person name="Crous P.W."/>
            <person name="Spatafora J.W."/>
            <person name="Lail K."/>
            <person name="Amirebrahimi M."/>
            <person name="Lipzen A."/>
            <person name="Pangilinan J."/>
            <person name="Andreopoulos W."/>
            <person name="Hayes R.D."/>
            <person name="Ng V."/>
            <person name="Grigoriev I.V."/>
            <person name="Jackson S.A."/>
            <person name="Sutton T.D.S."/>
            <person name="Dobson A.D.W."/>
            <person name="Rama T."/>
        </authorList>
    </citation>
    <scope>NUCLEOTIDE SEQUENCE</scope>
    <source>
        <strain evidence="3">TRa018bII</strain>
    </source>
</reference>
<protein>
    <submittedName>
        <fullName evidence="3">Uncharacterized protein</fullName>
    </submittedName>
</protein>
<evidence type="ECO:0000256" key="1">
    <source>
        <dbReference type="SAM" id="Phobius"/>
    </source>
</evidence>
<gene>
    <name evidence="3" type="ORF">BJ875DRAFT_438130</name>
</gene>
<keyword evidence="1" id="KW-0472">Membrane</keyword>
<dbReference type="AlphaFoldDB" id="A0A9P8C8F3"/>
<feature type="signal peptide" evidence="2">
    <location>
        <begin position="1"/>
        <end position="17"/>
    </location>
</feature>